<evidence type="ECO:0000313" key="1">
    <source>
        <dbReference type="EMBL" id="WWT53811.1"/>
    </source>
</evidence>
<dbReference type="EMBL" id="CP146369">
    <property type="protein sequence ID" value="WWT53811.1"/>
    <property type="molecule type" value="Genomic_DNA"/>
</dbReference>
<dbReference type="InterPro" id="IPR048922">
    <property type="entry name" value="Bbp16"/>
</dbReference>
<dbReference type="Gene3D" id="2.60.120.1110">
    <property type="match status" value="1"/>
</dbReference>
<dbReference type="Proteomes" id="UP001363460">
    <property type="component" value="Chromosome"/>
</dbReference>
<organism evidence="1 2">
    <name type="scientific">Brevundimonas olei</name>
    <dbReference type="NCBI Taxonomy" id="657642"/>
    <lineage>
        <taxon>Bacteria</taxon>
        <taxon>Pseudomonadati</taxon>
        <taxon>Pseudomonadota</taxon>
        <taxon>Alphaproteobacteria</taxon>
        <taxon>Caulobacterales</taxon>
        <taxon>Caulobacteraceae</taxon>
        <taxon>Brevundimonas</taxon>
    </lineage>
</organism>
<sequence>MIFDRTTQYSNGQAVTATAASTNVIDHLAAGIPYGSSTPVARDLGVGPEVPLLVQVTETFTGATSVQVSYQTSDASNFASPETVVSTAAVPVADLKAGYQFAIAQIPFKARKRYSRLNFTVDGTATAGKITAGIVAAVQQNPVG</sequence>
<dbReference type="RefSeq" id="WP_338575713.1">
    <property type="nucleotide sequence ID" value="NZ_CP146369.1"/>
</dbReference>
<gene>
    <name evidence="1" type="ORF">V8J38_11155</name>
</gene>
<dbReference type="Pfam" id="PF21190">
    <property type="entry name" value="Bbp16"/>
    <property type="match status" value="1"/>
</dbReference>
<accession>A0ABZ2IDV9</accession>
<keyword evidence="2" id="KW-1185">Reference proteome</keyword>
<protein>
    <submittedName>
        <fullName evidence="1">Bbp16 family capsid cement protein</fullName>
    </submittedName>
</protein>
<reference evidence="1 2" key="1">
    <citation type="submission" date="2024-02" db="EMBL/GenBank/DDBJ databases">
        <title>Distribution and functional of Brevundimonas-related endobacteria within Verticillium dahliae.</title>
        <authorList>
            <person name="Zeng H."/>
        </authorList>
    </citation>
    <scope>NUCLEOTIDE SEQUENCE [LARGE SCALE GENOMIC DNA]</scope>
    <source>
        <strain evidence="1 2">TRM 44200</strain>
    </source>
</reference>
<name>A0ABZ2IDV9_9CAUL</name>
<proteinExistence type="predicted"/>
<evidence type="ECO:0000313" key="2">
    <source>
        <dbReference type="Proteomes" id="UP001363460"/>
    </source>
</evidence>